<sequence length="41" mass="4913">MYRGILPCNFIFLCFIFPRRFFFILGNPLLPPVFAKYSCSY</sequence>
<proteinExistence type="predicted"/>
<reference evidence="1" key="1">
    <citation type="submission" date="2018-02" db="EMBL/GenBank/DDBJ databases">
        <title>Rhizophora mucronata_Transcriptome.</title>
        <authorList>
            <person name="Meera S.P."/>
            <person name="Sreeshan A."/>
            <person name="Augustine A."/>
        </authorList>
    </citation>
    <scope>NUCLEOTIDE SEQUENCE</scope>
    <source>
        <tissue evidence="1">Leaf</tissue>
    </source>
</reference>
<dbReference type="EMBL" id="GGEC01077915">
    <property type="protein sequence ID" value="MBX58399.1"/>
    <property type="molecule type" value="Transcribed_RNA"/>
</dbReference>
<name>A0A2P2PUU1_RHIMU</name>
<protein>
    <submittedName>
        <fullName evidence="1">Uncharacterized protein</fullName>
    </submittedName>
</protein>
<dbReference type="AlphaFoldDB" id="A0A2P2PUU1"/>
<accession>A0A2P2PUU1</accession>
<evidence type="ECO:0000313" key="1">
    <source>
        <dbReference type="EMBL" id="MBX58399.1"/>
    </source>
</evidence>
<organism evidence="1">
    <name type="scientific">Rhizophora mucronata</name>
    <name type="common">Asiatic mangrove</name>
    <dbReference type="NCBI Taxonomy" id="61149"/>
    <lineage>
        <taxon>Eukaryota</taxon>
        <taxon>Viridiplantae</taxon>
        <taxon>Streptophyta</taxon>
        <taxon>Embryophyta</taxon>
        <taxon>Tracheophyta</taxon>
        <taxon>Spermatophyta</taxon>
        <taxon>Magnoliopsida</taxon>
        <taxon>eudicotyledons</taxon>
        <taxon>Gunneridae</taxon>
        <taxon>Pentapetalae</taxon>
        <taxon>rosids</taxon>
        <taxon>fabids</taxon>
        <taxon>Malpighiales</taxon>
        <taxon>Rhizophoraceae</taxon>
        <taxon>Rhizophora</taxon>
    </lineage>
</organism>